<evidence type="ECO:0000313" key="2">
    <source>
        <dbReference type="EMBL" id="RVW85352.1"/>
    </source>
</evidence>
<sequence length="235" mass="27207">MPKKTRTRRISYHRPISLITSLYKIIAKVLSRQLGKVLQDTIFLTQGVFVERRQILDVVLIANELVDEKKRSREEGVVFKINFEKAYDHVDWGILDHVLERKSFSSKWRSWMRRCLYLTTFAILVNGNAKGWVKAYRGLRQGDPLSSFLFTIVVDVLTSLEELQSLELILLVYRCLSRLTIDLNKSTLSRINISQDQTARLASLLDCVVFEWLLMYLGLPLRGPKIDFLLGSSVE</sequence>
<dbReference type="InterPro" id="IPR052343">
    <property type="entry name" value="Retrotransposon-Effector_Assoc"/>
</dbReference>
<dbReference type="AlphaFoldDB" id="A0A438HLM4"/>
<proteinExistence type="predicted"/>
<dbReference type="Proteomes" id="UP000288805">
    <property type="component" value="Unassembled WGS sequence"/>
</dbReference>
<protein>
    <submittedName>
        <fullName evidence="2">Transposon TX1 uncharacterized 149 kDa protein</fullName>
    </submittedName>
</protein>
<dbReference type="PANTHER" id="PTHR46890:SF50">
    <property type="entry name" value="RNA-DIRECTED DNA POLYMERASE, EUKARYOTA, REVERSE TRANSCRIPTASE ZINC-BINDING DOMAIN PROTEIN-RELATED"/>
    <property type="match status" value="1"/>
</dbReference>
<gene>
    <name evidence="2" type="primary">YTX2_820</name>
    <name evidence="2" type="ORF">CK203_045557</name>
</gene>
<dbReference type="PANTHER" id="PTHR46890">
    <property type="entry name" value="NON-LTR RETROLELEMENT REVERSE TRANSCRIPTASE-LIKE PROTEIN-RELATED"/>
    <property type="match status" value="1"/>
</dbReference>
<dbReference type="SUPFAM" id="SSF56672">
    <property type="entry name" value="DNA/RNA polymerases"/>
    <property type="match status" value="1"/>
</dbReference>
<reference evidence="2 3" key="1">
    <citation type="journal article" date="2018" name="PLoS Genet.">
        <title>Population sequencing reveals clonal diversity and ancestral inbreeding in the grapevine cultivar Chardonnay.</title>
        <authorList>
            <person name="Roach M.J."/>
            <person name="Johnson D.L."/>
            <person name="Bohlmann J."/>
            <person name="van Vuuren H.J."/>
            <person name="Jones S.J."/>
            <person name="Pretorius I.S."/>
            <person name="Schmidt S.A."/>
            <person name="Borneman A.R."/>
        </authorList>
    </citation>
    <scope>NUCLEOTIDE SEQUENCE [LARGE SCALE GENOMIC DNA]</scope>
    <source>
        <strain evidence="3">cv. Chardonnay</strain>
        <tissue evidence="2">Leaf</tissue>
    </source>
</reference>
<evidence type="ECO:0000313" key="3">
    <source>
        <dbReference type="Proteomes" id="UP000288805"/>
    </source>
</evidence>
<accession>A0A438HLM4</accession>
<dbReference type="InterPro" id="IPR000477">
    <property type="entry name" value="RT_dom"/>
</dbReference>
<evidence type="ECO:0000259" key="1">
    <source>
        <dbReference type="PROSITE" id="PS50878"/>
    </source>
</evidence>
<dbReference type="EMBL" id="QGNW01000205">
    <property type="protein sequence ID" value="RVW85352.1"/>
    <property type="molecule type" value="Genomic_DNA"/>
</dbReference>
<dbReference type="InterPro" id="IPR043502">
    <property type="entry name" value="DNA/RNA_pol_sf"/>
</dbReference>
<comment type="caution">
    <text evidence="2">The sequence shown here is derived from an EMBL/GenBank/DDBJ whole genome shotgun (WGS) entry which is preliminary data.</text>
</comment>
<name>A0A438HLM4_VITVI</name>
<organism evidence="2 3">
    <name type="scientific">Vitis vinifera</name>
    <name type="common">Grape</name>
    <dbReference type="NCBI Taxonomy" id="29760"/>
    <lineage>
        <taxon>Eukaryota</taxon>
        <taxon>Viridiplantae</taxon>
        <taxon>Streptophyta</taxon>
        <taxon>Embryophyta</taxon>
        <taxon>Tracheophyta</taxon>
        <taxon>Spermatophyta</taxon>
        <taxon>Magnoliopsida</taxon>
        <taxon>eudicotyledons</taxon>
        <taxon>Gunneridae</taxon>
        <taxon>Pentapetalae</taxon>
        <taxon>rosids</taxon>
        <taxon>Vitales</taxon>
        <taxon>Vitaceae</taxon>
        <taxon>Viteae</taxon>
        <taxon>Vitis</taxon>
    </lineage>
</organism>
<dbReference type="PROSITE" id="PS50878">
    <property type="entry name" value="RT_POL"/>
    <property type="match status" value="1"/>
</dbReference>
<dbReference type="Pfam" id="PF00078">
    <property type="entry name" value="RVT_1"/>
    <property type="match status" value="1"/>
</dbReference>
<feature type="domain" description="Reverse transcriptase" evidence="1">
    <location>
        <begin position="1"/>
        <end position="235"/>
    </location>
</feature>